<keyword evidence="8" id="KW-0157">Chromophore</keyword>
<evidence type="ECO:0000256" key="3">
    <source>
        <dbReference type="ARBA" id="ARBA00022543"/>
    </source>
</evidence>
<evidence type="ECO:0000256" key="9">
    <source>
        <dbReference type="ARBA" id="ARBA00023136"/>
    </source>
</evidence>
<dbReference type="SMART" id="SM01021">
    <property type="entry name" value="Bac_rhodopsin"/>
    <property type="match status" value="1"/>
</dbReference>
<feature type="transmembrane region" description="Helical" evidence="11">
    <location>
        <begin position="58"/>
        <end position="78"/>
    </location>
</feature>
<sequence>MRYLKKLISLAVVSSVLVAIAAPILAQAQSPLPPDAIQTSAGINFENLLTYTPFQHGIVGHVLTLGYAAQAAGFVYFITTSNNIAPRYRLSSSLSAVVMVSAFLELLQLSQDWRSAFVYTDGLWRPTNDAFSNGFRYMNWSIDVPMLLLQLVVILGLTRKQAFSYGTQFIIGGLLMIYTGYIGQFYEVTNPIPFWIWGAISTVFYIYVLFVIGQMINKSADNLPKQPDNLPKAMRNVFWYILVTWTLYPIAYLMPVISFSAWGVVARQIIYTVADITTKVIYGAILSYIARKHSEALEYEPAVATSRR</sequence>
<feature type="signal peptide" evidence="12">
    <location>
        <begin position="1"/>
        <end position="21"/>
    </location>
</feature>
<proteinExistence type="inferred from homology"/>
<evidence type="ECO:0000256" key="7">
    <source>
        <dbReference type="ARBA" id="ARBA00022989"/>
    </source>
</evidence>
<accession>A0ABR9UUA4</accession>
<organism evidence="13 14">
    <name type="scientific">Gloeocapsopsis crepidinum LEGE 06123</name>
    <dbReference type="NCBI Taxonomy" id="588587"/>
    <lineage>
        <taxon>Bacteria</taxon>
        <taxon>Bacillati</taxon>
        <taxon>Cyanobacteriota</taxon>
        <taxon>Cyanophyceae</taxon>
        <taxon>Oscillatoriophycideae</taxon>
        <taxon>Chroococcales</taxon>
        <taxon>Chroococcaceae</taxon>
        <taxon>Gloeocapsopsis</taxon>
    </lineage>
</organism>
<dbReference type="PRINTS" id="PR00251">
    <property type="entry name" value="BACTRLOPSIN"/>
</dbReference>
<dbReference type="PANTHER" id="PTHR28286:SF2">
    <property type="entry name" value="BACTERIORHODOPSIN _OPSIN, NOPA (EUROFUNG)"/>
    <property type="match status" value="1"/>
</dbReference>
<evidence type="ECO:0000256" key="8">
    <source>
        <dbReference type="ARBA" id="ARBA00022991"/>
    </source>
</evidence>
<feature type="transmembrane region" description="Helical" evidence="11">
    <location>
        <begin position="169"/>
        <end position="186"/>
    </location>
</feature>
<evidence type="ECO:0000256" key="1">
    <source>
        <dbReference type="ARBA" id="ARBA00004141"/>
    </source>
</evidence>
<evidence type="ECO:0000256" key="12">
    <source>
        <dbReference type="SAM" id="SignalP"/>
    </source>
</evidence>
<dbReference type="Pfam" id="PF01036">
    <property type="entry name" value="Bac_rhodopsin"/>
    <property type="match status" value="1"/>
</dbReference>
<feature type="transmembrane region" description="Helical" evidence="11">
    <location>
        <begin position="269"/>
        <end position="290"/>
    </location>
</feature>
<keyword evidence="4" id="KW-0716">Sensory transduction</keyword>
<evidence type="ECO:0000256" key="2">
    <source>
        <dbReference type="ARBA" id="ARBA00008130"/>
    </source>
</evidence>
<comment type="caution">
    <text evidence="13">The sequence shown here is derived from an EMBL/GenBank/DDBJ whole genome shotgun (WGS) entry which is preliminary data.</text>
</comment>
<feature type="transmembrane region" description="Helical" evidence="11">
    <location>
        <begin position="192"/>
        <end position="216"/>
    </location>
</feature>
<evidence type="ECO:0000256" key="11">
    <source>
        <dbReference type="SAM" id="Phobius"/>
    </source>
</evidence>
<keyword evidence="3" id="KW-0600">Photoreceptor protein</keyword>
<comment type="subcellular location">
    <subcellularLocation>
        <location evidence="1">Membrane</location>
        <topology evidence="1">Multi-pass membrane protein</topology>
    </subcellularLocation>
</comment>
<evidence type="ECO:0000256" key="10">
    <source>
        <dbReference type="ARBA" id="ARBA00023170"/>
    </source>
</evidence>
<keyword evidence="7 11" id="KW-1133">Transmembrane helix</keyword>
<name>A0ABR9UUA4_9CHRO</name>
<dbReference type="Gene3D" id="1.20.1070.10">
    <property type="entry name" value="Rhodopsin 7-helix transmembrane proteins"/>
    <property type="match status" value="1"/>
</dbReference>
<feature type="chain" id="PRO_5045165753" evidence="12">
    <location>
        <begin position="22"/>
        <end position="308"/>
    </location>
</feature>
<keyword evidence="14" id="KW-1185">Reference proteome</keyword>
<keyword evidence="6" id="KW-0681">Retinal protein</keyword>
<reference evidence="13 14" key="1">
    <citation type="submission" date="2020-10" db="EMBL/GenBank/DDBJ databases">
        <authorList>
            <person name="Castelo-Branco R."/>
            <person name="Eusebio N."/>
            <person name="Adriana R."/>
            <person name="Vieira A."/>
            <person name="Brugerolle De Fraissinette N."/>
            <person name="Rezende De Castro R."/>
            <person name="Schneider M.P."/>
            <person name="Vasconcelos V."/>
            <person name="Leao P.N."/>
        </authorList>
    </citation>
    <scope>NUCLEOTIDE SEQUENCE [LARGE SCALE GENOMIC DNA]</scope>
    <source>
        <strain evidence="13 14">LEGE 06123</strain>
    </source>
</reference>
<keyword evidence="12" id="KW-0732">Signal</keyword>
<dbReference type="SUPFAM" id="SSF81321">
    <property type="entry name" value="Family A G protein-coupled receptor-like"/>
    <property type="match status" value="1"/>
</dbReference>
<evidence type="ECO:0000256" key="5">
    <source>
        <dbReference type="ARBA" id="ARBA00022692"/>
    </source>
</evidence>
<protein>
    <submittedName>
        <fullName evidence="13">Bacteriorhodopsin</fullName>
    </submittedName>
</protein>
<dbReference type="RefSeq" id="WP_193933143.1">
    <property type="nucleotide sequence ID" value="NZ_CAWPMZ010000074.1"/>
</dbReference>
<feature type="transmembrane region" description="Helical" evidence="11">
    <location>
        <begin position="137"/>
        <end position="157"/>
    </location>
</feature>
<dbReference type="InterPro" id="IPR001425">
    <property type="entry name" value="Arc/bac/fun_rhodopsins"/>
</dbReference>
<evidence type="ECO:0000256" key="4">
    <source>
        <dbReference type="ARBA" id="ARBA00022606"/>
    </source>
</evidence>
<feature type="transmembrane region" description="Helical" evidence="11">
    <location>
        <begin position="237"/>
        <end position="257"/>
    </location>
</feature>
<keyword evidence="10" id="KW-0675">Receptor</keyword>
<dbReference type="EMBL" id="JADEWN010000041">
    <property type="protein sequence ID" value="MBE9191880.1"/>
    <property type="molecule type" value="Genomic_DNA"/>
</dbReference>
<keyword evidence="5 11" id="KW-0812">Transmembrane</keyword>
<evidence type="ECO:0000256" key="6">
    <source>
        <dbReference type="ARBA" id="ARBA00022925"/>
    </source>
</evidence>
<evidence type="ECO:0000313" key="14">
    <source>
        <dbReference type="Proteomes" id="UP000651156"/>
    </source>
</evidence>
<gene>
    <name evidence="13" type="ORF">IQ230_16290</name>
</gene>
<dbReference type="Proteomes" id="UP000651156">
    <property type="component" value="Unassembled WGS sequence"/>
</dbReference>
<keyword evidence="9 11" id="KW-0472">Membrane</keyword>
<evidence type="ECO:0000313" key="13">
    <source>
        <dbReference type="EMBL" id="MBE9191880.1"/>
    </source>
</evidence>
<feature type="transmembrane region" description="Helical" evidence="11">
    <location>
        <begin position="90"/>
        <end position="109"/>
    </location>
</feature>
<dbReference type="PANTHER" id="PTHR28286">
    <property type="match status" value="1"/>
</dbReference>
<comment type="similarity">
    <text evidence="2">Belongs to the archaeal/bacterial/fungal opsin family.</text>
</comment>